<name>A0AAD8NRU1_TARER</name>
<evidence type="ECO:0000313" key="1">
    <source>
        <dbReference type="EMBL" id="KAK1418999.1"/>
    </source>
</evidence>
<comment type="caution">
    <text evidence="1">The sequence shown here is derived from an EMBL/GenBank/DDBJ whole genome shotgun (WGS) entry which is preliminary data.</text>
</comment>
<reference evidence="1" key="1">
    <citation type="journal article" date="2023" name="bioRxiv">
        <title>Improved chromosome-level genome assembly for marigold (Tagetes erecta).</title>
        <authorList>
            <person name="Jiang F."/>
            <person name="Yuan L."/>
            <person name="Wang S."/>
            <person name="Wang H."/>
            <person name="Xu D."/>
            <person name="Wang A."/>
            <person name="Fan W."/>
        </authorList>
    </citation>
    <scope>NUCLEOTIDE SEQUENCE</scope>
    <source>
        <strain evidence="1">WSJ</strain>
        <tissue evidence="1">Leaf</tissue>
    </source>
</reference>
<dbReference type="Proteomes" id="UP001229421">
    <property type="component" value="Unassembled WGS sequence"/>
</dbReference>
<gene>
    <name evidence="1" type="ORF">QVD17_28154</name>
</gene>
<dbReference type="AlphaFoldDB" id="A0AAD8NRU1"/>
<proteinExistence type="predicted"/>
<organism evidence="1 2">
    <name type="scientific">Tagetes erecta</name>
    <name type="common">African marigold</name>
    <dbReference type="NCBI Taxonomy" id="13708"/>
    <lineage>
        <taxon>Eukaryota</taxon>
        <taxon>Viridiplantae</taxon>
        <taxon>Streptophyta</taxon>
        <taxon>Embryophyta</taxon>
        <taxon>Tracheophyta</taxon>
        <taxon>Spermatophyta</taxon>
        <taxon>Magnoliopsida</taxon>
        <taxon>eudicotyledons</taxon>
        <taxon>Gunneridae</taxon>
        <taxon>Pentapetalae</taxon>
        <taxon>asterids</taxon>
        <taxon>campanulids</taxon>
        <taxon>Asterales</taxon>
        <taxon>Asteraceae</taxon>
        <taxon>Asteroideae</taxon>
        <taxon>Heliantheae alliance</taxon>
        <taxon>Tageteae</taxon>
        <taxon>Tagetes</taxon>
    </lineage>
</organism>
<protein>
    <submittedName>
        <fullName evidence="1">Uncharacterized protein</fullName>
    </submittedName>
</protein>
<accession>A0AAD8NRU1</accession>
<sequence>MESAPAACSCASEAPALKTSINGGTFPDLTIFNLFVFSRERFTSEAPALTVVPPSPLPPHHHPAAACPYVVHKAYVKPVQHVFALVAFPLVQK</sequence>
<dbReference type="EMBL" id="JAUHHV010000007">
    <property type="protein sequence ID" value="KAK1418999.1"/>
    <property type="molecule type" value="Genomic_DNA"/>
</dbReference>
<evidence type="ECO:0000313" key="2">
    <source>
        <dbReference type="Proteomes" id="UP001229421"/>
    </source>
</evidence>
<keyword evidence="2" id="KW-1185">Reference proteome</keyword>